<dbReference type="EMBL" id="JAVRFH010000001">
    <property type="protein sequence ID" value="MDT0608804.1"/>
    <property type="molecule type" value="Genomic_DNA"/>
</dbReference>
<name>A0ABU3AFN3_9ACTN</name>
<gene>
    <name evidence="1" type="ORF">RM812_00880</name>
</gene>
<reference evidence="1" key="1">
    <citation type="submission" date="2024-05" db="EMBL/GenBank/DDBJ databases">
        <title>30 novel species of actinomycetes from the DSMZ collection.</title>
        <authorList>
            <person name="Nouioui I."/>
        </authorList>
    </citation>
    <scope>NUCLEOTIDE SEQUENCE</scope>
    <source>
        <strain evidence="1">DSM 40712</strain>
    </source>
</reference>
<organism evidence="1 2">
    <name type="scientific">Streptomyces lancefieldiae</name>
    <dbReference type="NCBI Taxonomy" id="3075520"/>
    <lineage>
        <taxon>Bacteria</taxon>
        <taxon>Bacillati</taxon>
        <taxon>Actinomycetota</taxon>
        <taxon>Actinomycetes</taxon>
        <taxon>Kitasatosporales</taxon>
        <taxon>Streptomycetaceae</taxon>
        <taxon>Streptomyces</taxon>
    </lineage>
</organism>
<dbReference type="Proteomes" id="UP001180724">
    <property type="component" value="Unassembled WGS sequence"/>
</dbReference>
<keyword evidence="2" id="KW-1185">Reference proteome</keyword>
<evidence type="ECO:0000313" key="2">
    <source>
        <dbReference type="Proteomes" id="UP001180724"/>
    </source>
</evidence>
<dbReference type="RefSeq" id="WP_311570393.1">
    <property type="nucleotide sequence ID" value="NZ_JAVRFH010000001.1"/>
</dbReference>
<evidence type="ECO:0000313" key="1">
    <source>
        <dbReference type="EMBL" id="MDT0608804.1"/>
    </source>
</evidence>
<proteinExistence type="predicted"/>
<accession>A0ABU3AFN3</accession>
<sequence>MSLHDDLNRLGYEMLDRRVRAAEGFTRNALAMTPFTNETATEFAHRMRFWAERNHPELIIRLEDHQRQEILPLAENCGCDPNSDGYEDDHCESGDDLEDLCSRQHLGFVCASCVNEDGNGPSWRPDRYEWPCPAVARLDGIQRMGAARG</sequence>
<protein>
    <submittedName>
        <fullName evidence="1">Uncharacterized protein</fullName>
    </submittedName>
</protein>
<comment type="caution">
    <text evidence="1">The sequence shown here is derived from an EMBL/GenBank/DDBJ whole genome shotgun (WGS) entry which is preliminary data.</text>
</comment>